<proteinExistence type="predicted"/>
<keyword evidence="3 6" id="KW-0812">Transmembrane</keyword>
<protein>
    <submittedName>
        <fullName evidence="7">Putative LysE/RhtB family amino acid efflux pump</fullName>
    </submittedName>
</protein>
<accession>A0A7W6CSC7</accession>
<evidence type="ECO:0000256" key="4">
    <source>
        <dbReference type="ARBA" id="ARBA00022989"/>
    </source>
</evidence>
<dbReference type="PANTHER" id="PTHR30086:SF20">
    <property type="entry name" value="ARGININE EXPORTER PROTEIN ARGO-RELATED"/>
    <property type="match status" value="1"/>
</dbReference>
<sequence length="206" mass="21202">MFLLFLKGALLGVIITAPLGPIGMLCINRTLERGFLAGFSCGFGTAIGDASYALVAVTGIAVFAEAMSMATLPLAIGGGLLLLFIGWRGLTHDPAQAAEIGAGGLLATTIATFLLTISNPATILSFGALFAGFGLLDETRRFSSVAIVGGVFAGSLAWWFCLSGAVSLARDRLSEDFTSKVMRATSWLLIVFGVVALGSAAYTLLG</sequence>
<dbReference type="Pfam" id="PF01810">
    <property type="entry name" value="LysE"/>
    <property type="match status" value="1"/>
</dbReference>
<dbReference type="GO" id="GO:0005886">
    <property type="term" value="C:plasma membrane"/>
    <property type="evidence" value="ECO:0007669"/>
    <property type="project" value="UniProtKB-SubCell"/>
</dbReference>
<dbReference type="PANTHER" id="PTHR30086">
    <property type="entry name" value="ARGININE EXPORTER PROTEIN ARGO"/>
    <property type="match status" value="1"/>
</dbReference>
<keyword evidence="2" id="KW-1003">Cell membrane</keyword>
<dbReference type="RefSeq" id="WP_183901776.1">
    <property type="nucleotide sequence ID" value="NZ_JACIDW010000016.1"/>
</dbReference>
<dbReference type="InterPro" id="IPR001123">
    <property type="entry name" value="LeuE-type"/>
</dbReference>
<feature type="transmembrane region" description="Helical" evidence="6">
    <location>
        <begin position="34"/>
        <end position="64"/>
    </location>
</feature>
<keyword evidence="8" id="KW-1185">Reference proteome</keyword>
<dbReference type="Proteomes" id="UP000582090">
    <property type="component" value="Unassembled WGS sequence"/>
</dbReference>
<feature type="transmembrane region" description="Helical" evidence="6">
    <location>
        <begin position="70"/>
        <end position="90"/>
    </location>
</feature>
<gene>
    <name evidence="7" type="ORF">GGQ67_003957</name>
</gene>
<feature type="transmembrane region" description="Helical" evidence="6">
    <location>
        <begin position="187"/>
        <end position="205"/>
    </location>
</feature>
<reference evidence="7 8" key="1">
    <citation type="submission" date="2020-08" db="EMBL/GenBank/DDBJ databases">
        <title>Genomic Encyclopedia of Type Strains, Phase IV (KMG-IV): sequencing the most valuable type-strain genomes for metagenomic binning, comparative biology and taxonomic classification.</title>
        <authorList>
            <person name="Goeker M."/>
        </authorList>
    </citation>
    <scope>NUCLEOTIDE SEQUENCE [LARGE SCALE GENOMIC DNA]</scope>
    <source>
        <strain evidence="7 8">DSM 26575</strain>
    </source>
</reference>
<evidence type="ECO:0000313" key="7">
    <source>
        <dbReference type="EMBL" id="MBB3966270.1"/>
    </source>
</evidence>
<evidence type="ECO:0000256" key="2">
    <source>
        <dbReference type="ARBA" id="ARBA00022475"/>
    </source>
</evidence>
<evidence type="ECO:0000256" key="3">
    <source>
        <dbReference type="ARBA" id="ARBA00022692"/>
    </source>
</evidence>
<comment type="subcellular location">
    <subcellularLocation>
        <location evidence="1">Cell membrane</location>
        <topology evidence="1">Multi-pass membrane protein</topology>
    </subcellularLocation>
</comment>
<keyword evidence="5 6" id="KW-0472">Membrane</keyword>
<dbReference type="GO" id="GO:0015171">
    <property type="term" value="F:amino acid transmembrane transporter activity"/>
    <property type="evidence" value="ECO:0007669"/>
    <property type="project" value="TreeGrafter"/>
</dbReference>
<evidence type="ECO:0000313" key="8">
    <source>
        <dbReference type="Proteomes" id="UP000582090"/>
    </source>
</evidence>
<organism evidence="7 8">
    <name type="scientific">Rhizobium metallidurans</name>
    <dbReference type="NCBI Taxonomy" id="1265931"/>
    <lineage>
        <taxon>Bacteria</taxon>
        <taxon>Pseudomonadati</taxon>
        <taxon>Pseudomonadota</taxon>
        <taxon>Alphaproteobacteria</taxon>
        <taxon>Hyphomicrobiales</taxon>
        <taxon>Rhizobiaceae</taxon>
        <taxon>Rhizobium/Agrobacterium group</taxon>
        <taxon>Rhizobium</taxon>
    </lineage>
</organism>
<name>A0A7W6CSC7_9HYPH</name>
<evidence type="ECO:0000256" key="6">
    <source>
        <dbReference type="SAM" id="Phobius"/>
    </source>
</evidence>
<feature type="transmembrane region" description="Helical" evidence="6">
    <location>
        <begin position="102"/>
        <end position="133"/>
    </location>
</feature>
<keyword evidence="4 6" id="KW-1133">Transmembrane helix</keyword>
<feature type="transmembrane region" description="Helical" evidence="6">
    <location>
        <begin position="145"/>
        <end position="166"/>
    </location>
</feature>
<evidence type="ECO:0000256" key="1">
    <source>
        <dbReference type="ARBA" id="ARBA00004651"/>
    </source>
</evidence>
<feature type="transmembrane region" description="Helical" evidence="6">
    <location>
        <begin position="6"/>
        <end position="27"/>
    </location>
</feature>
<evidence type="ECO:0000256" key="5">
    <source>
        <dbReference type="ARBA" id="ARBA00023136"/>
    </source>
</evidence>
<dbReference type="AlphaFoldDB" id="A0A7W6CSC7"/>
<comment type="caution">
    <text evidence="7">The sequence shown here is derived from an EMBL/GenBank/DDBJ whole genome shotgun (WGS) entry which is preliminary data.</text>
</comment>
<dbReference type="EMBL" id="JACIDW010000016">
    <property type="protein sequence ID" value="MBB3966270.1"/>
    <property type="molecule type" value="Genomic_DNA"/>
</dbReference>